<organism evidence="7 8">
    <name type="scientific">Parafrankia soli</name>
    <dbReference type="NCBI Taxonomy" id="2599596"/>
    <lineage>
        <taxon>Bacteria</taxon>
        <taxon>Bacillati</taxon>
        <taxon>Actinomycetota</taxon>
        <taxon>Actinomycetes</taxon>
        <taxon>Frankiales</taxon>
        <taxon>Frankiaceae</taxon>
        <taxon>Parafrankia</taxon>
    </lineage>
</organism>
<dbReference type="InterPro" id="IPR013328">
    <property type="entry name" value="6PGD_dom2"/>
</dbReference>
<name>A0A1S1PH15_9ACTN</name>
<proteinExistence type="inferred from homology"/>
<dbReference type="Proteomes" id="UP000179769">
    <property type="component" value="Unassembled WGS sequence"/>
</dbReference>
<dbReference type="InterPro" id="IPR029154">
    <property type="entry name" value="HIBADH-like_NADP-bd"/>
</dbReference>
<evidence type="ECO:0000256" key="2">
    <source>
        <dbReference type="ARBA" id="ARBA00023002"/>
    </source>
</evidence>
<dbReference type="Gene3D" id="3.40.50.720">
    <property type="entry name" value="NAD(P)-binding Rossmann-like Domain"/>
    <property type="match status" value="1"/>
</dbReference>
<dbReference type="Gene3D" id="1.10.1040.10">
    <property type="entry name" value="N-(1-d-carboxylethyl)-l-norvaline Dehydrogenase, domain 2"/>
    <property type="match status" value="1"/>
</dbReference>
<evidence type="ECO:0000313" key="7">
    <source>
        <dbReference type="EMBL" id="OHV20329.1"/>
    </source>
</evidence>
<sequence>MLAAPQGDSSLANETYGFVGLGHQGSQIVRRCASAGRHLVVYDTQTDRAEQFRPAGMSVAGTLAELGRRVTVASVCVYSDEDVRTVVAGPGGLLETMRSGGLVVIHSTCSPRTCVDLAARARGRGIRVLDAPVSNGAPDESGRQLVVLAGGDRRDVDRCAPVFELFGRTVVYTGDVGSAQLTKLVNNALFIVHRSAAVEALRAAGALGLDPDGVRVALQECSANARSLPIPGGPPIGGHGGPPPETFVALLTKDLNLLEASLADCLPGTEHLVATARRALATMLAPPAPPAPAGFATAPADLTPAPRPIVTA</sequence>
<evidence type="ECO:0000256" key="3">
    <source>
        <dbReference type="ARBA" id="ARBA00023027"/>
    </source>
</evidence>
<feature type="domain" description="3-hydroxyisobutyrate dehydrogenase-like NAD-binding" evidence="6">
    <location>
        <begin position="177"/>
        <end position="261"/>
    </location>
</feature>
<keyword evidence="3" id="KW-0520">NAD</keyword>
<dbReference type="InterPro" id="IPR008927">
    <property type="entry name" value="6-PGluconate_DH-like_C_sf"/>
</dbReference>
<protein>
    <submittedName>
        <fullName evidence="7">6-phosphogluconate dehydrogenase</fullName>
    </submittedName>
</protein>
<dbReference type="GO" id="GO:0051287">
    <property type="term" value="F:NAD binding"/>
    <property type="evidence" value="ECO:0007669"/>
    <property type="project" value="InterPro"/>
</dbReference>
<dbReference type="SUPFAM" id="SSF48179">
    <property type="entry name" value="6-phosphogluconate dehydrogenase C-terminal domain-like"/>
    <property type="match status" value="1"/>
</dbReference>
<dbReference type="AlphaFoldDB" id="A0A1S1PH15"/>
<evidence type="ECO:0000256" key="1">
    <source>
        <dbReference type="ARBA" id="ARBA00009080"/>
    </source>
</evidence>
<dbReference type="RefSeq" id="WP_071066919.1">
    <property type="nucleotide sequence ID" value="NZ_MAXA01000268.1"/>
</dbReference>
<feature type="domain" description="6-phosphogluconate dehydrogenase NADP-binding" evidence="5">
    <location>
        <begin position="16"/>
        <end position="174"/>
    </location>
</feature>
<dbReference type="Pfam" id="PF14833">
    <property type="entry name" value="NAD_binding_11"/>
    <property type="match status" value="1"/>
</dbReference>
<evidence type="ECO:0000313" key="8">
    <source>
        <dbReference type="Proteomes" id="UP000179769"/>
    </source>
</evidence>
<evidence type="ECO:0000256" key="4">
    <source>
        <dbReference type="PIRSR" id="PIRSR000103-1"/>
    </source>
</evidence>
<evidence type="ECO:0000259" key="6">
    <source>
        <dbReference type="Pfam" id="PF14833"/>
    </source>
</evidence>
<keyword evidence="2" id="KW-0560">Oxidoreductase</keyword>
<dbReference type="InterPro" id="IPR015815">
    <property type="entry name" value="HIBADH-related"/>
</dbReference>
<comment type="caution">
    <text evidence="7">The sequence shown here is derived from an EMBL/GenBank/DDBJ whole genome shotgun (WGS) entry which is preliminary data.</text>
</comment>
<dbReference type="PIRSF" id="PIRSF000103">
    <property type="entry name" value="HIBADH"/>
    <property type="match status" value="1"/>
</dbReference>
<dbReference type="OrthoDB" id="3185659at2"/>
<dbReference type="GO" id="GO:0050661">
    <property type="term" value="F:NADP binding"/>
    <property type="evidence" value="ECO:0007669"/>
    <property type="project" value="InterPro"/>
</dbReference>
<dbReference type="PANTHER" id="PTHR43060">
    <property type="entry name" value="3-HYDROXYISOBUTYRATE DEHYDROGENASE-LIKE 1, MITOCHONDRIAL-RELATED"/>
    <property type="match status" value="1"/>
</dbReference>
<dbReference type="InterPro" id="IPR036291">
    <property type="entry name" value="NAD(P)-bd_dom_sf"/>
</dbReference>
<keyword evidence="8" id="KW-1185">Reference proteome</keyword>
<accession>A0A1S1PH15</accession>
<evidence type="ECO:0000259" key="5">
    <source>
        <dbReference type="Pfam" id="PF03446"/>
    </source>
</evidence>
<gene>
    <name evidence="7" type="ORF">BBK14_08620</name>
</gene>
<feature type="active site" evidence="4">
    <location>
        <position position="183"/>
    </location>
</feature>
<dbReference type="SUPFAM" id="SSF51735">
    <property type="entry name" value="NAD(P)-binding Rossmann-fold domains"/>
    <property type="match status" value="1"/>
</dbReference>
<dbReference type="GO" id="GO:0016491">
    <property type="term" value="F:oxidoreductase activity"/>
    <property type="evidence" value="ECO:0007669"/>
    <property type="project" value="UniProtKB-KW"/>
</dbReference>
<reference evidence="8" key="1">
    <citation type="submission" date="2016-07" db="EMBL/GenBank/DDBJ databases">
        <title>Frankia sp. NRRL B-16219 Genome sequencing.</title>
        <authorList>
            <person name="Ghodhbane-Gtari F."/>
            <person name="Swanson E."/>
            <person name="Gueddou A."/>
            <person name="Louati M."/>
            <person name="Nouioui I."/>
            <person name="Hezbri K."/>
            <person name="Abebe-Akele F."/>
            <person name="Simpson S."/>
            <person name="Morris K."/>
            <person name="Thomas K."/>
            <person name="Gtari M."/>
            <person name="Tisa L.S."/>
        </authorList>
    </citation>
    <scope>NUCLEOTIDE SEQUENCE [LARGE SCALE GENOMIC DNA]</scope>
    <source>
        <strain evidence="8">NRRL B-16219</strain>
    </source>
</reference>
<dbReference type="Pfam" id="PF03446">
    <property type="entry name" value="NAD_binding_2"/>
    <property type="match status" value="1"/>
</dbReference>
<dbReference type="EMBL" id="MAXA01000268">
    <property type="protein sequence ID" value="OHV20329.1"/>
    <property type="molecule type" value="Genomic_DNA"/>
</dbReference>
<comment type="similarity">
    <text evidence="1">Belongs to the HIBADH-related family.</text>
</comment>
<dbReference type="InterPro" id="IPR006115">
    <property type="entry name" value="6PGDH_NADP-bd"/>
</dbReference>
<dbReference type="PANTHER" id="PTHR43060:SF15">
    <property type="entry name" value="3-HYDROXYISOBUTYRATE DEHYDROGENASE-LIKE 1, MITOCHONDRIAL-RELATED"/>
    <property type="match status" value="1"/>
</dbReference>